<name>A0ACB8B1S8_9AGAM</name>
<sequence length="278" mass="30425">MVEKGFGPPPTSSPILPRGFRSLFLRSLVIQQSDFHRCYVQQGDKMTKAIVEEIFNCKAMLEVLEKNVEDIVFLAKTQATADLTGYRGLVDWAKIICENHQHLIVTLAQVAFVGAGLTYTSIFSATRGNIGIMCYAFALFDCGFIFPTVALALLKWASCRSKDALFACPQIWSMILSIFIYGSVVAVGVAICLLNVSIMDLYFPMGNDGQRMDSGLQLDVPPKPAGMFALVYTGVTGAVILVALLLHYMVNGWDTMINALFGRVVETPGRGLNSYVPA</sequence>
<evidence type="ECO:0000313" key="2">
    <source>
        <dbReference type="Proteomes" id="UP000790709"/>
    </source>
</evidence>
<dbReference type="Proteomes" id="UP000790709">
    <property type="component" value="Unassembled WGS sequence"/>
</dbReference>
<keyword evidence="2" id="KW-1185">Reference proteome</keyword>
<gene>
    <name evidence="1" type="ORF">BV22DRAFT_1108002</name>
</gene>
<reference evidence="1" key="1">
    <citation type="journal article" date="2021" name="New Phytol.">
        <title>Evolutionary innovations through gain and loss of genes in the ectomycorrhizal Boletales.</title>
        <authorList>
            <person name="Wu G."/>
            <person name="Miyauchi S."/>
            <person name="Morin E."/>
            <person name="Kuo A."/>
            <person name="Drula E."/>
            <person name="Varga T."/>
            <person name="Kohler A."/>
            <person name="Feng B."/>
            <person name="Cao Y."/>
            <person name="Lipzen A."/>
            <person name="Daum C."/>
            <person name="Hundley H."/>
            <person name="Pangilinan J."/>
            <person name="Johnson J."/>
            <person name="Barry K."/>
            <person name="LaButti K."/>
            <person name="Ng V."/>
            <person name="Ahrendt S."/>
            <person name="Min B."/>
            <person name="Choi I.G."/>
            <person name="Park H."/>
            <person name="Plett J.M."/>
            <person name="Magnuson J."/>
            <person name="Spatafora J.W."/>
            <person name="Nagy L.G."/>
            <person name="Henrissat B."/>
            <person name="Grigoriev I.V."/>
            <person name="Yang Z.L."/>
            <person name="Xu J."/>
            <person name="Martin F.M."/>
        </authorList>
    </citation>
    <scope>NUCLEOTIDE SEQUENCE</scope>
    <source>
        <strain evidence="1">KUC20120723A-06</strain>
    </source>
</reference>
<evidence type="ECO:0000313" key="1">
    <source>
        <dbReference type="EMBL" id="KAH7919630.1"/>
    </source>
</evidence>
<comment type="caution">
    <text evidence="1">The sequence shown here is derived from an EMBL/GenBank/DDBJ whole genome shotgun (WGS) entry which is preliminary data.</text>
</comment>
<organism evidence="1 2">
    <name type="scientific">Leucogyrophana mollusca</name>
    <dbReference type="NCBI Taxonomy" id="85980"/>
    <lineage>
        <taxon>Eukaryota</taxon>
        <taxon>Fungi</taxon>
        <taxon>Dikarya</taxon>
        <taxon>Basidiomycota</taxon>
        <taxon>Agaricomycotina</taxon>
        <taxon>Agaricomycetes</taxon>
        <taxon>Agaricomycetidae</taxon>
        <taxon>Boletales</taxon>
        <taxon>Boletales incertae sedis</taxon>
        <taxon>Leucogyrophana</taxon>
    </lineage>
</organism>
<protein>
    <submittedName>
        <fullName evidence="1">Uncharacterized protein</fullName>
    </submittedName>
</protein>
<accession>A0ACB8B1S8</accession>
<dbReference type="EMBL" id="MU266643">
    <property type="protein sequence ID" value="KAH7919630.1"/>
    <property type="molecule type" value="Genomic_DNA"/>
</dbReference>
<proteinExistence type="predicted"/>